<dbReference type="CDD" id="cd11061">
    <property type="entry name" value="CYP67-like"/>
    <property type="match status" value="1"/>
</dbReference>
<gene>
    <name evidence="10" type="ORF">GGX14DRAFT_443011</name>
</gene>
<accession>A0AAD6YG83</accession>
<evidence type="ECO:0000256" key="4">
    <source>
        <dbReference type="ARBA" id="ARBA00022723"/>
    </source>
</evidence>
<feature type="transmembrane region" description="Helical" evidence="9">
    <location>
        <begin position="12"/>
        <end position="28"/>
    </location>
</feature>
<protein>
    <submittedName>
        <fullName evidence="10">Cytochrome P450</fullName>
    </submittedName>
</protein>
<evidence type="ECO:0000313" key="10">
    <source>
        <dbReference type="EMBL" id="KAJ7215515.1"/>
    </source>
</evidence>
<evidence type="ECO:0000256" key="6">
    <source>
        <dbReference type="ARBA" id="ARBA00023004"/>
    </source>
</evidence>
<feature type="binding site" description="axial binding residue" evidence="8">
    <location>
        <position position="494"/>
    </location>
    <ligand>
        <name>heme</name>
        <dbReference type="ChEBI" id="CHEBI:30413"/>
    </ligand>
    <ligandPart>
        <name>Fe</name>
        <dbReference type="ChEBI" id="CHEBI:18248"/>
    </ligandPart>
</feature>
<dbReference type="GO" id="GO:0020037">
    <property type="term" value="F:heme binding"/>
    <property type="evidence" value="ECO:0007669"/>
    <property type="project" value="InterPro"/>
</dbReference>
<dbReference type="PANTHER" id="PTHR24305:SF187">
    <property type="entry name" value="P450, PUTATIVE (EUROFUNG)-RELATED"/>
    <property type="match status" value="1"/>
</dbReference>
<keyword evidence="9" id="KW-0812">Transmembrane</keyword>
<dbReference type="PRINTS" id="PR00463">
    <property type="entry name" value="EP450I"/>
</dbReference>
<name>A0AAD6YG83_9AGAR</name>
<dbReference type="InterPro" id="IPR036396">
    <property type="entry name" value="Cyt_P450_sf"/>
</dbReference>
<evidence type="ECO:0000256" key="5">
    <source>
        <dbReference type="ARBA" id="ARBA00023002"/>
    </source>
</evidence>
<dbReference type="GO" id="GO:0016705">
    <property type="term" value="F:oxidoreductase activity, acting on paired donors, with incorporation or reduction of molecular oxygen"/>
    <property type="evidence" value="ECO:0007669"/>
    <property type="project" value="InterPro"/>
</dbReference>
<dbReference type="Pfam" id="PF00067">
    <property type="entry name" value="p450"/>
    <property type="match status" value="1"/>
</dbReference>
<comment type="caution">
    <text evidence="10">The sequence shown here is derived from an EMBL/GenBank/DDBJ whole genome shotgun (WGS) entry which is preliminary data.</text>
</comment>
<dbReference type="EMBL" id="JARJCW010000017">
    <property type="protein sequence ID" value="KAJ7215515.1"/>
    <property type="molecule type" value="Genomic_DNA"/>
</dbReference>
<keyword evidence="6 8" id="KW-0408">Iron</keyword>
<evidence type="ECO:0000256" key="1">
    <source>
        <dbReference type="ARBA" id="ARBA00001971"/>
    </source>
</evidence>
<dbReference type="InterPro" id="IPR001128">
    <property type="entry name" value="Cyt_P450"/>
</dbReference>
<dbReference type="Proteomes" id="UP001219525">
    <property type="component" value="Unassembled WGS sequence"/>
</dbReference>
<evidence type="ECO:0000256" key="3">
    <source>
        <dbReference type="ARBA" id="ARBA00010617"/>
    </source>
</evidence>
<evidence type="ECO:0000256" key="8">
    <source>
        <dbReference type="PIRSR" id="PIRSR602401-1"/>
    </source>
</evidence>
<evidence type="ECO:0000256" key="9">
    <source>
        <dbReference type="SAM" id="Phobius"/>
    </source>
</evidence>
<dbReference type="AlphaFoldDB" id="A0AAD6YG83"/>
<dbReference type="GO" id="GO:0005506">
    <property type="term" value="F:iron ion binding"/>
    <property type="evidence" value="ECO:0007669"/>
    <property type="project" value="InterPro"/>
</dbReference>
<keyword evidence="7" id="KW-0503">Monooxygenase</keyword>
<comment type="similarity">
    <text evidence="3">Belongs to the cytochrome P450 family.</text>
</comment>
<keyword evidence="5" id="KW-0560">Oxidoreductase</keyword>
<dbReference type="InterPro" id="IPR050121">
    <property type="entry name" value="Cytochrome_P450_monoxygenase"/>
</dbReference>
<dbReference type="GO" id="GO:0004497">
    <property type="term" value="F:monooxygenase activity"/>
    <property type="evidence" value="ECO:0007669"/>
    <property type="project" value="UniProtKB-KW"/>
</dbReference>
<keyword evidence="9" id="KW-1133">Transmembrane helix</keyword>
<sequence length="551" mass="60286">MPLHSLAPSETNLIPAAVLLALINHLYFHRFEPKSANRPLLALAIQPLLLLVASSVPRSFVTLLTISTVFIVTLCGSIALYRISPWHPLAHIPGPTIYKITKLCGVWVTLSGNQHRVIKALHDRYGPFVRTGPNDVSIVHVEAIKTVLGTGGFPKGQYYEARTDPTLSTRNLLTMKGEAHANRRRIWNRGMSSESLGDYETILARRIAQLMERLEGLSASGADAVDIAAWFSFFSFDFMGDMAFGGGFEMLRDGGDKNGLWAILEQGTRNVTAVSHIPWIVSTLYLIPGATRGIKTLRSFGAACARKRIASGSTVRDLWYHLTDEAGMEKTQPTVGEVVADGVLAIIAGSDTTSVALSSFVFFLLSNLDIYRRVQAEVDAVYPHGESLLDTSKHAELHILTACLNETLRLSPPVPTNGPRQVPCGEGRLVAGCFIPEHTQIYIPPYALHRSAAHFYPAPEAFDPDRWLRGGASRPGDVLNTAAFIPFSYGAANCVGKALAWREMLMLTSTLLHTFEVRFAAGFEAAGWAEQLHDAFVTSVGAPLMVELKRR</sequence>
<evidence type="ECO:0000313" key="11">
    <source>
        <dbReference type="Proteomes" id="UP001219525"/>
    </source>
</evidence>
<dbReference type="SUPFAM" id="SSF48264">
    <property type="entry name" value="Cytochrome P450"/>
    <property type="match status" value="1"/>
</dbReference>
<organism evidence="10 11">
    <name type="scientific">Mycena pura</name>
    <dbReference type="NCBI Taxonomy" id="153505"/>
    <lineage>
        <taxon>Eukaryota</taxon>
        <taxon>Fungi</taxon>
        <taxon>Dikarya</taxon>
        <taxon>Basidiomycota</taxon>
        <taxon>Agaricomycotina</taxon>
        <taxon>Agaricomycetes</taxon>
        <taxon>Agaricomycetidae</taxon>
        <taxon>Agaricales</taxon>
        <taxon>Marasmiineae</taxon>
        <taxon>Mycenaceae</taxon>
        <taxon>Mycena</taxon>
    </lineage>
</organism>
<feature type="transmembrane region" description="Helical" evidence="9">
    <location>
        <begin position="63"/>
        <end position="81"/>
    </location>
</feature>
<evidence type="ECO:0000256" key="7">
    <source>
        <dbReference type="ARBA" id="ARBA00023033"/>
    </source>
</evidence>
<dbReference type="PRINTS" id="PR00385">
    <property type="entry name" value="P450"/>
</dbReference>
<reference evidence="10" key="1">
    <citation type="submission" date="2023-03" db="EMBL/GenBank/DDBJ databases">
        <title>Massive genome expansion in bonnet fungi (Mycena s.s.) driven by repeated elements and novel gene families across ecological guilds.</title>
        <authorList>
            <consortium name="Lawrence Berkeley National Laboratory"/>
            <person name="Harder C.B."/>
            <person name="Miyauchi S."/>
            <person name="Viragh M."/>
            <person name="Kuo A."/>
            <person name="Thoen E."/>
            <person name="Andreopoulos B."/>
            <person name="Lu D."/>
            <person name="Skrede I."/>
            <person name="Drula E."/>
            <person name="Henrissat B."/>
            <person name="Morin E."/>
            <person name="Kohler A."/>
            <person name="Barry K."/>
            <person name="LaButti K."/>
            <person name="Morin E."/>
            <person name="Salamov A."/>
            <person name="Lipzen A."/>
            <person name="Mereny Z."/>
            <person name="Hegedus B."/>
            <person name="Baldrian P."/>
            <person name="Stursova M."/>
            <person name="Weitz H."/>
            <person name="Taylor A."/>
            <person name="Grigoriev I.V."/>
            <person name="Nagy L.G."/>
            <person name="Martin F."/>
            <person name="Kauserud H."/>
        </authorList>
    </citation>
    <scope>NUCLEOTIDE SEQUENCE</scope>
    <source>
        <strain evidence="10">9144</strain>
    </source>
</reference>
<keyword evidence="8" id="KW-0349">Heme</keyword>
<comment type="pathway">
    <text evidence="2">Secondary metabolite biosynthesis.</text>
</comment>
<comment type="cofactor">
    <cofactor evidence="1 8">
        <name>heme</name>
        <dbReference type="ChEBI" id="CHEBI:30413"/>
    </cofactor>
</comment>
<keyword evidence="4 8" id="KW-0479">Metal-binding</keyword>
<proteinExistence type="inferred from homology"/>
<keyword evidence="11" id="KW-1185">Reference proteome</keyword>
<keyword evidence="9" id="KW-0472">Membrane</keyword>
<dbReference type="Gene3D" id="1.10.630.10">
    <property type="entry name" value="Cytochrome P450"/>
    <property type="match status" value="1"/>
</dbReference>
<dbReference type="PANTHER" id="PTHR24305">
    <property type="entry name" value="CYTOCHROME P450"/>
    <property type="match status" value="1"/>
</dbReference>
<evidence type="ECO:0000256" key="2">
    <source>
        <dbReference type="ARBA" id="ARBA00005179"/>
    </source>
</evidence>
<dbReference type="InterPro" id="IPR002401">
    <property type="entry name" value="Cyt_P450_E_grp-I"/>
</dbReference>